<dbReference type="EMBL" id="CP014864">
    <property type="protein sequence ID" value="AMX03738.1"/>
    <property type="molecule type" value="Genomic_DNA"/>
</dbReference>
<gene>
    <name evidence="2" type="ORF">A3224_15120</name>
</gene>
<reference evidence="3" key="1">
    <citation type="submission" date="2016-03" db="EMBL/GenBank/DDBJ databases">
        <authorList>
            <person name="Lee Y.-S."/>
            <person name="Choi Y.-L."/>
        </authorList>
    </citation>
    <scope>NUCLEOTIDE SEQUENCE [LARGE SCALE GENOMIC DNA]</scope>
    <source>
        <strain evidence="3">DAU221</strain>
    </source>
</reference>
<keyword evidence="1" id="KW-1133">Transmembrane helix</keyword>
<evidence type="ECO:0008006" key="4">
    <source>
        <dbReference type="Google" id="ProtNLM"/>
    </source>
</evidence>
<dbReference type="Proteomes" id="UP000076077">
    <property type="component" value="Chromosome"/>
</dbReference>
<dbReference type="PANTHER" id="PTHR40076:SF1">
    <property type="entry name" value="MEMBRANE PROTEIN"/>
    <property type="match status" value="1"/>
</dbReference>
<protein>
    <recommendedName>
        <fullName evidence="4">Integral membrane protein</fullName>
    </recommendedName>
</protein>
<organism evidence="2 3">
    <name type="scientific">Microbulbifer thermotolerans</name>
    <dbReference type="NCBI Taxonomy" id="252514"/>
    <lineage>
        <taxon>Bacteria</taxon>
        <taxon>Pseudomonadati</taxon>
        <taxon>Pseudomonadota</taxon>
        <taxon>Gammaproteobacteria</taxon>
        <taxon>Cellvibrionales</taxon>
        <taxon>Microbulbiferaceae</taxon>
        <taxon>Microbulbifer</taxon>
    </lineage>
</organism>
<sequence length="264" mass="28762">MAGFYTQSNKDNKGHLEMSDIYKAPEAQLTEGGESGSYGSLEKGLAGDYSIAIEDTLKEAWNRSKGKKLTIWLALILYFVCYVAITLVASVITGYSAFNFGASANGALTSMFLYQVIVALATAPLIAGLWMVGVKIAREEQTSATEIFSHFDKLLPLAIANILISIFTLVGFFLFVIPGIYLSVAYLLAIPLIADKNMGPWQAMETSRKAITKHWFSFFGFLIVCLLLYFAGALALLIGLIWALPLIAIAIGVVYRNIFGGPED</sequence>
<name>A0A143HPX5_MICTH</name>
<feature type="transmembrane region" description="Helical" evidence="1">
    <location>
        <begin position="71"/>
        <end position="92"/>
    </location>
</feature>
<dbReference type="STRING" id="252514.A3224_15120"/>
<keyword evidence="3" id="KW-1185">Reference proteome</keyword>
<dbReference type="PANTHER" id="PTHR40076">
    <property type="entry name" value="MEMBRANE PROTEIN-RELATED"/>
    <property type="match status" value="1"/>
</dbReference>
<feature type="transmembrane region" description="Helical" evidence="1">
    <location>
        <begin position="179"/>
        <end position="194"/>
    </location>
</feature>
<dbReference type="InterPro" id="IPR010380">
    <property type="entry name" value="DUF975"/>
</dbReference>
<evidence type="ECO:0000256" key="1">
    <source>
        <dbReference type="SAM" id="Phobius"/>
    </source>
</evidence>
<keyword evidence="1" id="KW-0472">Membrane</keyword>
<keyword evidence="1" id="KW-0812">Transmembrane</keyword>
<dbReference type="KEGG" id="mthd:A3224_15120"/>
<evidence type="ECO:0000313" key="2">
    <source>
        <dbReference type="EMBL" id="AMX03738.1"/>
    </source>
</evidence>
<proteinExistence type="predicted"/>
<feature type="transmembrane region" description="Helical" evidence="1">
    <location>
        <begin position="240"/>
        <end position="259"/>
    </location>
</feature>
<feature type="transmembrane region" description="Helical" evidence="1">
    <location>
        <begin position="215"/>
        <end position="234"/>
    </location>
</feature>
<dbReference type="AlphaFoldDB" id="A0A143HPX5"/>
<feature type="transmembrane region" description="Helical" evidence="1">
    <location>
        <begin position="154"/>
        <end position="173"/>
    </location>
</feature>
<evidence type="ECO:0000313" key="3">
    <source>
        <dbReference type="Proteomes" id="UP000076077"/>
    </source>
</evidence>
<feature type="transmembrane region" description="Helical" evidence="1">
    <location>
        <begin position="112"/>
        <end position="133"/>
    </location>
</feature>
<accession>A0A143HPX5</accession>